<dbReference type="InterPro" id="IPR052420">
    <property type="entry name" value="Espin/Espin-like"/>
</dbReference>
<feature type="transmembrane region" description="Helical" evidence="10">
    <location>
        <begin position="478"/>
        <end position="499"/>
    </location>
</feature>
<keyword evidence="8" id="KW-0175">Coiled coil</keyword>
<dbReference type="InterPro" id="IPR005821">
    <property type="entry name" value="Ion_trans_dom"/>
</dbReference>
<feature type="domain" description="Ion transport" evidence="11">
    <location>
        <begin position="443"/>
        <end position="720"/>
    </location>
</feature>
<reference evidence="12" key="1">
    <citation type="submission" date="2023-06" db="EMBL/GenBank/DDBJ databases">
        <title>Survivors Of The Sea: Transcriptome response of Skeletonema marinoi to long-term dormancy.</title>
        <authorList>
            <person name="Pinder M.I.M."/>
            <person name="Kourtchenko O."/>
            <person name="Robertson E.K."/>
            <person name="Larsson T."/>
            <person name="Maumus F."/>
            <person name="Osuna-Cruz C.M."/>
            <person name="Vancaester E."/>
            <person name="Stenow R."/>
            <person name="Vandepoele K."/>
            <person name="Ploug H."/>
            <person name="Bruchert V."/>
            <person name="Godhe A."/>
            <person name="Topel M."/>
        </authorList>
    </citation>
    <scope>NUCLEOTIDE SEQUENCE</scope>
    <source>
        <strain evidence="12">R05AC</strain>
    </source>
</reference>
<protein>
    <submittedName>
        <fullName evidence="12">Ankyrin repeat domain-containing protein</fullName>
    </submittedName>
</protein>
<dbReference type="GO" id="GO:0005216">
    <property type="term" value="F:monoatomic ion channel activity"/>
    <property type="evidence" value="ECO:0007669"/>
    <property type="project" value="InterPro"/>
</dbReference>
<feature type="coiled-coil region" evidence="8">
    <location>
        <begin position="880"/>
        <end position="918"/>
    </location>
</feature>
<dbReference type="PROSITE" id="PS50088">
    <property type="entry name" value="ANK_REPEAT"/>
    <property type="match status" value="1"/>
</dbReference>
<dbReference type="SMART" id="SM00248">
    <property type="entry name" value="ANK"/>
    <property type="match status" value="5"/>
</dbReference>
<evidence type="ECO:0000256" key="10">
    <source>
        <dbReference type="SAM" id="Phobius"/>
    </source>
</evidence>
<keyword evidence="3" id="KW-0677">Repeat</keyword>
<evidence type="ECO:0000256" key="6">
    <source>
        <dbReference type="ARBA" id="ARBA00023136"/>
    </source>
</evidence>
<feature type="compositionally biased region" description="Basic residues" evidence="9">
    <location>
        <begin position="37"/>
        <end position="47"/>
    </location>
</feature>
<dbReference type="Pfam" id="PF12796">
    <property type="entry name" value="Ank_2"/>
    <property type="match status" value="2"/>
</dbReference>
<evidence type="ECO:0000256" key="4">
    <source>
        <dbReference type="ARBA" id="ARBA00022989"/>
    </source>
</evidence>
<dbReference type="PANTHER" id="PTHR24153">
    <property type="entry name" value="ESPIN"/>
    <property type="match status" value="1"/>
</dbReference>
<evidence type="ECO:0000256" key="8">
    <source>
        <dbReference type="SAM" id="Coils"/>
    </source>
</evidence>
<gene>
    <name evidence="12" type="ORF">QTG54_006595</name>
</gene>
<evidence type="ECO:0000256" key="5">
    <source>
        <dbReference type="ARBA" id="ARBA00023043"/>
    </source>
</evidence>
<comment type="caution">
    <text evidence="12">The sequence shown here is derived from an EMBL/GenBank/DDBJ whole genome shotgun (WGS) entry which is preliminary data.</text>
</comment>
<comment type="subcellular location">
    <subcellularLocation>
        <location evidence="1">Membrane</location>
        <topology evidence="1">Multi-pass membrane protein</topology>
    </subcellularLocation>
</comment>
<dbReference type="InterPro" id="IPR036770">
    <property type="entry name" value="Ankyrin_rpt-contain_sf"/>
</dbReference>
<feature type="compositionally biased region" description="Low complexity" evidence="9">
    <location>
        <begin position="100"/>
        <end position="119"/>
    </location>
</feature>
<dbReference type="Pfam" id="PF00520">
    <property type="entry name" value="Ion_trans"/>
    <property type="match status" value="1"/>
</dbReference>
<organism evidence="12 13">
    <name type="scientific">Skeletonema marinoi</name>
    <dbReference type="NCBI Taxonomy" id="267567"/>
    <lineage>
        <taxon>Eukaryota</taxon>
        <taxon>Sar</taxon>
        <taxon>Stramenopiles</taxon>
        <taxon>Ochrophyta</taxon>
        <taxon>Bacillariophyta</taxon>
        <taxon>Coscinodiscophyceae</taxon>
        <taxon>Thalassiosirophycidae</taxon>
        <taxon>Thalassiosirales</taxon>
        <taxon>Skeletonemataceae</taxon>
        <taxon>Skeletonema</taxon>
        <taxon>Skeletonema marinoi-dohrnii complex</taxon>
    </lineage>
</organism>
<feature type="transmembrane region" description="Helical" evidence="10">
    <location>
        <begin position="520"/>
        <end position="540"/>
    </location>
</feature>
<feature type="transmembrane region" description="Helical" evidence="10">
    <location>
        <begin position="681"/>
        <end position="711"/>
    </location>
</feature>
<keyword evidence="4 10" id="KW-1133">Transmembrane helix</keyword>
<keyword evidence="13" id="KW-1185">Reference proteome</keyword>
<dbReference type="GO" id="GO:0005737">
    <property type="term" value="C:cytoplasm"/>
    <property type="evidence" value="ECO:0007669"/>
    <property type="project" value="TreeGrafter"/>
</dbReference>
<feature type="transmembrane region" description="Helical" evidence="10">
    <location>
        <begin position="808"/>
        <end position="830"/>
    </location>
</feature>
<evidence type="ECO:0000256" key="9">
    <source>
        <dbReference type="SAM" id="MobiDB-lite"/>
    </source>
</evidence>
<keyword evidence="2 10" id="KW-0812">Transmembrane</keyword>
<accession>A0AAD8YBZ1</accession>
<evidence type="ECO:0000259" key="11">
    <source>
        <dbReference type="Pfam" id="PF00520"/>
    </source>
</evidence>
<feature type="transmembrane region" description="Helical" evidence="10">
    <location>
        <begin position="438"/>
        <end position="458"/>
    </location>
</feature>
<name>A0AAD8YBZ1_9STRA</name>
<feature type="region of interest" description="Disordered" evidence="9">
    <location>
        <begin position="1"/>
        <end position="126"/>
    </location>
</feature>
<keyword evidence="5 7" id="KW-0040">ANK repeat</keyword>
<dbReference type="Proteomes" id="UP001224775">
    <property type="component" value="Unassembled WGS sequence"/>
</dbReference>
<dbReference type="GO" id="GO:0051017">
    <property type="term" value="P:actin filament bundle assembly"/>
    <property type="evidence" value="ECO:0007669"/>
    <property type="project" value="TreeGrafter"/>
</dbReference>
<feature type="repeat" description="ANK" evidence="7">
    <location>
        <begin position="320"/>
        <end position="346"/>
    </location>
</feature>
<dbReference type="GO" id="GO:0051015">
    <property type="term" value="F:actin filament binding"/>
    <property type="evidence" value="ECO:0007669"/>
    <property type="project" value="TreeGrafter"/>
</dbReference>
<dbReference type="SUPFAM" id="SSF48403">
    <property type="entry name" value="Ankyrin repeat"/>
    <property type="match status" value="1"/>
</dbReference>
<feature type="transmembrane region" description="Helical" evidence="10">
    <location>
        <begin position="572"/>
        <end position="601"/>
    </location>
</feature>
<dbReference type="AlphaFoldDB" id="A0AAD8YBZ1"/>
<keyword evidence="6 10" id="KW-0472">Membrane</keyword>
<feature type="compositionally biased region" description="Basic residues" evidence="9">
    <location>
        <begin position="1"/>
        <end position="10"/>
    </location>
</feature>
<feature type="transmembrane region" description="Helical" evidence="10">
    <location>
        <begin position="546"/>
        <end position="565"/>
    </location>
</feature>
<sequence>MPKLPKKPKIGKSSSSKPKKDDKKKKKKSSSSEKKSSNNKKSSKQKKKIIEESFEDSSDEESSEDEEEYDEESSSEVEEESSDDDSSSDDKPRRGGRGGRNNNQRNSQNNNNNNNNNSSTFQHADDYDPENALDAIIDMVVDYPDPEEGWDVVREWLQSHDFNETKAAIEYKGEFDTTALHVACRNRPPKDVIDVMIMAAPDMIFWADSFGWLPLHYACANGAEIDVVGALLEAYPDSKLTTDKRGRTPLHFALGNVEQPPTAMLVQLLAGKEMKSSSVRWPDENNMLPLHYACAYGASVEVLRVIIDAWDESLSKVDNKGRTPLHFAMGNAHRDNSPEVVKLLLDLHPAGVNVMDVEKNLPLNLLSSKAESVEQNQIKTRDCVKKCLNLYLKAKPSTCIEFLTAIQKMPEWVRDIAVIHPTVQTMLNVKISSRFPTMILLLDFYFLAMVIGCFSFTAQESIDRRFNKQNTTAQSRSVSVALLSPLYIGSVYFLGREILQMISVRQQTTIISYLADPENAVNLAFVFMTTYFTICMQTGMGDDNRFRQGAGITIGLCYAQVLAYFKSILIDFAVFVSGLVYVTTRLVAFMVCLLIVVTAFAQMWLTIFQQSSECDFGDETEANVTSRRMQDAFEYYYDDMLIEEGPEDCEPSIDAPYCSGYYWAWYKTYTMMLGEIDDTLFYWNTFSLILFCIFYFFVVILLLNILIAIITDLYGVITNDRAAIVFWSNRLAFLTDMDLITNGPWKKTIMNFFRLGDDDDENEEEALLGNDKVEITWERILWKKLIECFDPEVDNQGVGLFFYVPLRIFIAMFLIPFWLLVGIISAGWLWPPQVREGLFVQAVSIPEDSGEIREVEKRIEEVSGLRKDLEYVQGGMVNDFKQDRKDMTELKNQVKGIKKELKKEMKNIKQVMTSLFEVQQQAMMS</sequence>
<evidence type="ECO:0000256" key="1">
    <source>
        <dbReference type="ARBA" id="ARBA00004141"/>
    </source>
</evidence>
<evidence type="ECO:0000256" key="2">
    <source>
        <dbReference type="ARBA" id="ARBA00022692"/>
    </source>
</evidence>
<proteinExistence type="predicted"/>
<dbReference type="PROSITE" id="PS50297">
    <property type="entry name" value="ANK_REP_REGION"/>
    <property type="match status" value="1"/>
</dbReference>
<evidence type="ECO:0000313" key="13">
    <source>
        <dbReference type="Proteomes" id="UP001224775"/>
    </source>
</evidence>
<evidence type="ECO:0000256" key="3">
    <source>
        <dbReference type="ARBA" id="ARBA00022737"/>
    </source>
</evidence>
<dbReference type="EMBL" id="JATAAI010000010">
    <property type="protein sequence ID" value="KAK1742998.1"/>
    <property type="molecule type" value="Genomic_DNA"/>
</dbReference>
<dbReference type="PANTHER" id="PTHR24153:SF8">
    <property type="entry name" value="FORKED, ISOFORM F"/>
    <property type="match status" value="1"/>
</dbReference>
<evidence type="ECO:0000256" key="7">
    <source>
        <dbReference type="PROSITE-ProRule" id="PRU00023"/>
    </source>
</evidence>
<dbReference type="Gene3D" id="1.25.40.20">
    <property type="entry name" value="Ankyrin repeat-containing domain"/>
    <property type="match status" value="1"/>
</dbReference>
<dbReference type="InterPro" id="IPR002110">
    <property type="entry name" value="Ankyrin_rpt"/>
</dbReference>
<evidence type="ECO:0000313" key="12">
    <source>
        <dbReference type="EMBL" id="KAK1742998.1"/>
    </source>
</evidence>
<feature type="compositionally biased region" description="Acidic residues" evidence="9">
    <location>
        <begin position="52"/>
        <end position="87"/>
    </location>
</feature>
<dbReference type="GO" id="GO:0016020">
    <property type="term" value="C:membrane"/>
    <property type="evidence" value="ECO:0007669"/>
    <property type="project" value="UniProtKB-SubCell"/>
</dbReference>